<gene>
    <name evidence="7" type="ORF">HNR11_000742</name>
</gene>
<feature type="region of interest" description="Disordered" evidence="5">
    <location>
        <begin position="184"/>
        <end position="204"/>
    </location>
</feature>
<dbReference type="Gene3D" id="1.10.10.60">
    <property type="entry name" value="Homeodomain-like"/>
    <property type="match status" value="1"/>
</dbReference>
<organism evidence="7 8">
    <name type="scientific">Nesterenkonia sandarakina</name>
    <dbReference type="NCBI Taxonomy" id="272918"/>
    <lineage>
        <taxon>Bacteria</taxon>
        <taxon>Bacillati</taxon>
        <taxon>Actinomycetota</taxon>
        <taxon>Actinomycetes</taxon>
        <taxon>Micrococcales</taxon>
        <taxon>Micrococcaceae</taxon>
        <taxon>Nesterenkonia</taxon>
    </lineage>
</organism>
<dbReference type="Pfam" id="PF16859">
    <property type="entry name" value="TetR_C_11"/>
    <property type="match status" value="1"/>
</dbReference>
<dbReference type="PROSITE" id="PS50977">
    <property type="entry name" value="HTH_TETR_2"/>
    <property type="match status" value="1"/>
</dbReference>
<sequence>MARTQTRDKVYAAVLVLAGSGRIGALSMEGIAGRAGVSKQTLYRTWSSPGEIVFDALLARSQDADGSVLVPNAGELRADLESLVTDTVHELTDPAVEPLLRAVTASIQTDQQLADQYRERLWRPQFEAVAERFQKAGFRVPELAAELLLGAILHRWLLRTGPFTSEWVVGHVDQVMRIGIPAAASSTPAAAKPSTEPAATSPAE</sequence>
<evidence type="ECO:0000313" key="8">
    <source>
        <dbReference type="Proteomes" id="UP000560069"/>
    </source>
</evidence>
<evidence type="ECO:0000256" key="4">
    <source>
        <dbReference type="PROSITE-ProRule" id="PRU00335"/>
    </source>
</evidence>
<evidence type="ECO:0000256" key="5">
    <source>
        <dbReference type="SAM" id="MobiDB-lite"/>
    </source>
</evidence>
<feature type="domain" description="HTH tetR-type" evidence="6">
    <location>
        <begin position="4"/>
        <end position="64"/>
    </location>
</feature>
<evidence type="ECO:0000313" key="7">
    <source>
        <dbReference type="EMBL" id="NYJ16208.1"/>
    </source>
</evidence>
<keyword evidence="8" id="KW-1185">Reference proteome</keyword>
<proteinExistence type="predicted"/>
<keyword evidence="1" id="KW-0805">Transcription regulation</keyword>
<dbReference type="GO" id="GO:0003677">
    <property type="term" value="F:DNA binding"/>
    <property type="evidence" value="ECO:0007669"/>
    <property type="project" value="UniProtKB-UniRule"/>
</dbReference>
<dbReference type="InterPro" id="IPR036271">
    <property type="entry name" value="Tet_transcr_reg_TetR-rel_C_sf"/>
</dbReference>
<dbReference type="SUPFAM" id="SSF46689">
    <property type="entry name" value="Homeodomain-like"/>
    <property type="match status" value="1"/>
</dbReference>
<dbReference type="InterPro" id="IPR001647">
    <property type="entry name" value="HTH_TetR"/>
</dbReference>
<comment type="caution">
    <text evidence="7">The sequence shown here is derived from an EMBL/GenBank/DDBJ whole genome shotgun (WGS) entry which is preliminary data.</text>
</comment>
<name>A0A7Z0J2Y8_9MICC</name>
<evidence type="ECO:0000256" key="3">
    <source>
        <dbReference type="ARBA" id="ARBA00023163"/>
    </source>
</evidence>
<evidence type="ECO:0000256" key="2">
    <source>
        <dbReference type="ARBA" id="ARBA00023125"/>
    </source>
</evidence>
<dbReference type="InterPro" id="IPR009057">
    <property type="entry name" value="Homeodomain-like_sf"/>
</dbReference>
<dbReference type="EMBL" id="JACCFQ010000001">
    <property type="protein sequence ID" value="NYJ16208.1"/>
    <property type="molecule type" value="Genomic_DNA"/>
</dbReference>
<evidence type="ECO:0000256" key="1">
    <source>
        <dbReference type="ARBA" id="ARBA00023015"/>
    </source>
</evidence>
<feature type="DNA-binding region" description="H-T-H motif" evidence="4">
    <location>
        <begin position="27"/>
        <end position="46"/>
    </location>
</feature>
<reference evidence="7 8" key="1">
    <citation type="submission" date="2020-07" db="EMBL/GenBank/DDBJ databases">
        <title>Sequencing the genomes of 1000 actinobacteria strains.</title>
        <authorList>
            <person name="Klenk H.-P."/>
        </authorList>
    </citation>
    <scope>NUCLEOTIDE SEQUENCE [LARGE SCALE GENOMIC DNA]</scope>
    <source>
        <strain evidence="7 8">DSM 15664</strain>
    </source>
</reference>
<accession>A0A7Z0J2Y8</accession>
<dbReference type="Proteomes" id="UP000560069">
    <property type="component" value="Unassembled WGS sequence"/>
</dbReference>
<keyword evidence="2 4" id="KW-0238">DNA-binding</keyword>
<protein>
    <submittedName>
        <fullName evidence="7">AcrR family transcriptional regulator</fullName>
    </submittedName>
</protein>
<keyword evidence="3" id="KW-0804">Transcription</keyword>
<dbReference type="AlphaFoldDB" id="A0A7Z0J2Y8"/>
<dbReference type="Gene3D" id="1.10.357.10">
    <property type="entry name" value="Tetracycline Repressor, domain 2"/>
    <property type="match status" value="1"/>
</dbReference>
<dbReference type="InterPro" id="IPR011075">
    <property type="entry name" value="TetR_C"/>
</dbReference>
<dbReference type="SUPFAM" id="SSF48498">
    <property type="entry name" value="Tetracyclin repressor-like, C-terminal domain"/>
    <property type="match status" value="1"/>
</dbReference>
<evidence type="ECO:0000259" key="6">
    <source>
        <dbReference type="PROSITE" id="PS50977"/>
    </source>
</evidence>
<dbReference type="RefSeq" id="WP_179441197.1">
    <property type="nucleotide sequence ID" value="NZ_BAAALK010000006.1"/>
</dbReference>